<evidence type="ECO:0000256" key="2">
    <source>
        <dbReference type="ARBA" id="ARBA00022857"/>
    </source>
</evidence>
<evidence type="ECO:0000313" key="6">
    <source>
        <dbReference type="Proteomes" id="UP000215506"/>
    </source>
</evidence>
<comment type="similarity">
    <text evidence="1">Belongs to the aldehyde dehydrogenase family.</text>
</comment>
<dbReference type="Gene3D" id="3.40.605.10">
    <property type="entry name" value="Aldehyde Dehydrogenase, Chain A, domain 1"/>
    <property type="match status" value="1"/>
</dbReference>
<dbReference type="AlphaFoldDB" id="A0A231HBK1"/>
<dbReference type="RefSeq" id="WP_094024607.1">
    <property type="nucleotide sequence ID" value="NZ_NGAF01000002.1"/>
</dbReference>
<reference evidence="5 6" key="1">
    <citation type="submission" date="2017-07" db="EMBL/GenBank/DDBJ databases">
        <title>First draft Genome Sequence of Nocardia cerradoensis isolated from human infection.</title>
        <authorList>
            <person name="Carrasco G."/>
        </authorList>
    </citation>
    <scope>NUCLEOTIDE SEQUENCE [LARGE SCALE GENOMIC DNA]</scope>
    <source>
        <strain evidence="5 6">CNM20130759</strain>
    </source>
</reference>
<keyword evidence="3 5" id="KW-0560">Oxidoreductase</keyword>
<dbReference type="EC" id="1.2.1.79" evidence="5"/>
<feature type="domain" description="Aldehyde dehydrogenase" evidence="4">
    <location>
        <begin position="17"/>
        <end position="470"/>
    </location>
</feature>
<evidence type="ECO:0000256" key="1">
    <source>
        <dbReference type="ARBA" id="ARBA00009986"/>
    </source>
</evidence>
<protein>
    <submittedName>
        <fullName evidence="5">Succinate-semialdehyde dehydrogenase [NADP(+)] 1</fullName>
        <ecNumber evidence="5">1.2.1.79</ecNumber>
    </submittedName>
</protein>
<dbReference type="Gene3D" id="3.40.309.10">
    <property type="entry name" value="Aldehyde Dehydrogenase, Chain A, domain 2"/>
    <property type="match status" value="1"/>
</dbReference>
<dbReference type="InterPro" id="IPR044148">
    <property type="entry name" value="ALDH_GabD1-like"/>
</dbReference>
<organism evidence="5 6">
    <name type="scientific">Nocardia cerradoensis</name>
    <dbReference type="NCBI Taxonomy" id="85688"/>
    <lineage>
        <taxon>Bacteria</taxon>
        <taxon>Bacillati</taxon>
        <taxon>Actinomycetota</taxon>
        <taxon>Actinomycetes</taxon>
        <taxon>Mycobacteriales</taxon>
        <taxon>Nocardiaceae</taxon>
        <taxon>Nocardia</taxon>
    </lineage>
</organism>
<evidence type="ECO:0000259" key="4">
    <source>
        <dbReference type="Pfam" id="PF00171"/>
    </source>
</evidence>
<dbReference type="Pfam" id="PF00171">
    <property type="entry name" value="Aldedh"/>
    <property type="match status" value="1"/>
</dbReference>
<dbReference type="Proteomes" id="UP000215506">
    <property type="component" value="Unassembled WGS sequence"/>
</dbReference>
<accession>A0A231HBK1</accession>
<dbReference type="InterPro" id="IPR016163">
    <property type="entry name" value="Ald_DH_C"/>
</dbReference>
<dbReference type="EMBL" id="NGAF01000002">
    <property type="protein sequence ID" value="OXR46199.1"/>
    <property type="molecule type" value="Genomic_DNA"/>
</dbReference>
<dbReference type="InterPro" id="IPR047110">
    <property type="entry name" value="GABD/Sad-like"/>
</dbReference>
<dbReference type="FunFam" id="3.40.309.10:FF:000009">
    <property type="entry name" value="Aldehyde dehydrogenase A"/>
    <property type="match status" value="1"/>
</dbReference>
<keyword evidence="2" id="KW-0521">NADP</keyword>
<keyword evidence="6" id="KW-1185">Reference proteome</keyword>
<proteinExistence type="inferred from homology"/>
<dbReference type="SUPFAM" id="SSF53720">
    <property type="entry name" value="ALDH-like"/>
    <property type="match status" value="1"/>
</dbReference>
<gene>
    <name evidence="5" type="primary">gabD1</name>
    <name evidence="5" type="ORF">B7C42_01164</name>
</gene>
<dbReference type="InterPro" id="IPR015590">
    <property type="entry name" value="Aldehyde_DH_dom"/>
</dbReference>
<dbReference type="GO" id="GO:0004030">
    <property type="term" value="F:aldehyde dehydrogenase [NAD(P)+] activity"/>
    <property type="evidence" value="ECO:0007669"/>
    <property type="project" value="InterPro"/>
</dbReference>
<dbReference type="InterPro" id="IPR016161">
    <property type="entry name" value="Ald_DH/histidinol_DH"/>
</dbReference>
<dbReference type="PANTHER" id="PTHR43217:SF2">
    <property type="entry name" value="SUCCINATE-SEMIALDEHYDE DEHYDROGENASE [NADP(+)]"/>
    <property type="match status" value="1"/>
</dbReference>
<dbReference type="GO" id="GO:0036243">
    <property type="term" value="F:succinate-semialdehyde dehydrogenase (NADP+) activity"/>
    <property type="evidence" value="ECO:0007669"/>
    <property type="project" value="UniProtKB-EC"/>
</dbReference>
<dbReference type="InterPro" id="IPR016162">
    <property type="entry name" value="Ald_DH_N"/>
</dbReference>
<dbReference type="PANTHER" id="PTHR43217">
    <property type="entry name" value="SUCCINATE SEMIALDEHYDE DEHYDROGENASE [NAD(P)+] SAD"/>
    <property type="match status" value="1"/>
</dbReference>
<name>A0A231HBK1_9NOCA</name>
<evidence type="ECO:0000256" key="3">
    <source>
        <dbReference type="ARBA" id="ARBA00023002"/>
    </source>
</evidence>
<sequence length="486" mass="52017">MTSTNVQPMSASGPDAEPFETIDAYTGETLAELPYLATEQLDALLERADDAYRSWRAAPIEQRARVVSAAADLMRERKDDLARLITREMGKRISESEFEVDLAASILQYYGENGPRILQPTTLPVDEGEARIVNAPLGVLLGIEPWNFPLYQVVRFAAPNLVLGNTILLKHAKICALTAIELQKIFTDAGAPEGVYTNVFLRISDVEHVLAHPAVQGVSLTGSDAAGASVAEIAGRHVKKCVLELGGSDPFIVLDADDLDDTIDAATTGRMANTGQSCVAAKRFIVPDELYDRFVAGLAERFGALRPGDPSDPETTLGPLSSTKAADDLLEQVEDAREKGATVVTGGGRPEVPAPGRRDAFVDATVLTDVTPDMRAYSEELFGPVAVVYRVGDERGAIELANTSKFGLGATVYSSDPDRARAVAEQIDSGMVWINHPTSSQADLPFGGVKQSGFGRELSELGMFGFANRKLIRSLPRRTASAGVAG</sequence>
<dbReference type="CDD" id="cd07100">
    <property type="entry name" value="ALDH_SSADH1_GabD1"/>
    <property type="match status" value="1"/>
</dbReference>
<dbReference type="FunFam" id="3.40.605.10:FF:000012">
    <property type="entry name" value="NAD-dependent succinate-semialdehyde dehydrogenase"/>
    <property type="match status" value="1"/>
</dbReference>
<evidence type="ECO:0000313" key="5">
    <source>
        <dbReference type="EMBL" id="OXR46199.1"/>
    </source>
</evidence>
<comment type="caution">
    <text evidence="5">The sequence shown here is derived from an EMBL/GenBank/DDBJ whole genome shotgun (WGS) entry which is preliminary data.</text>
</comment>
<dbReference type="GO" id="GO:0004777">
    <property type="term" value="F:succinate-semialdehyde dehydrogenase (NAD+) activity"/>
    <property type="evidence" value="ECO:0007669"/>
    <property type="project" value="TreeGrafter"/>
</dbReference>